<dbReference type="Proteomes" id="UP000722989">
    <property type="component" value="Unassembled WGS sequence"/>
</dbReference>
<keyword evidence="1" id="KW-1133">Transmembrane helix</keyword>
<keyword evidence="1" id="KW-0812">Transmembrane</keyword>
<keyword evidence="1" id="KW-0472">Membrane</keyword>
<sequence>MKAVLVTFKALVWLGYALVYGLLFAPSYARIVFKPDTGDVETAHEHCAAVAACGPHHDALVADQIRYLSTVATFLRTSAWGLVGLDGVIVALAVVFAVGAWRVGVLRIVWRAQAAAVVAVALVYAVLMVVGSAKLSGIPMSAQLGAFKNAFDSPFTDFGTYYYLAGFVVSGVVTVGLTCALATLRSDDKSKANQITAVA</sequence>
<name>A0ABX0Y7G5_9ACTN</name>
<dbReference type="EMBL" id="JAATVY010000027">
    <property type="protein sequence ID" value="NJC73219.1"/>
    <property type="molecule type" value="Genomic_DNA"/>
</dbReference>
<feature type="transmembrane region" description="Helical" evidence="1">
    <location>
        <begin position="79"/>
        <end position="101"/>
    </location>
</feature>
<protein>
    <recommendedName>
        <fullName evidence="4">Integral membrane protein</fullName>
    </recommendedName>
</protein>
<evidence type="ECO:0000313" key="2">
    <source>
        <dbReference type="EMBL" id="NJC73219.1"/>
    </source>
</evidence>
<comment type="caution">
    <text evidence="2">The sequence shown here is derived from an EMBL/GenBank/DDBJ whole genome shotgun (WGS) entry which is preliminary data.</text>
</comment>
<evidence type="ECO:0008006" key="4">
    <source>
        <dbReference type="Google" id="ProtNLM"/>
    </source>
</evidence>
<keyword evidence="3" id="KW-1185">Reference proteome</keyword>
<evidence type="ECO:0000256" key="1">
    <source>
        <dbReference type="SAM" id="Phobius"/>
    </source>
</evidence>
<feature type="transmembrane region" description="Helical" evidence="1">
    <location>
        <begin position="161"/>
        <end position="184"/>
    </location>
</feature>
<gene>
    <name evidence="2" type="ORF">HC031_26385</name>
</gene>
<evidence type="ECO:0000313" key="3">
    <source>
        <dbReference type="Proteomes" id="UP000722989"/>
    </source>
</evidence>
<reference evidence="2 3" key="1">
    <citation type="submission" date="2020-03" db="EMBL/GenBank/DDBJ databases">
        <title>WGS of the type strain of Planosporangium spp.</title>
        <authorList>
            <person name="Thawai C."/>
        </authorList>
    </citation>
    <scope>NUCLEOTIDE SEQUENCE [LARGE SCALE GENOMIC DNA]</scope>
    <source>
        <strain evidence="2 3">TBRC 5610</strain>
    </source>
</reference>
<accession>A0ABX0Y7G5</accession>
<feature type="transmembrane region" description="Helical" evidence="1">
    <location>
        <begin position="108"/>
        <end position="130"/>
    </location>
</feature>
<proteinExistence type="predicted"/>
<organism evidence="2 3">
    <name type="scientific">Planosporangium thailandense</name>
    <dbReference type="NCBI Taxonomy" id="765197"/>
    <lineage>
        <taxon>Bacteria</taxon>
        <taxon>Bacillati</taxon>
        <taxon>Actinomycetota</taxon>
        <taxon>Actinomycetes</taxon>
        <taxon>Micromonosporales</taxon>
        <taxon>Micromonosporaceae</taxon>
        <taxon>Planosporangium</taxon>
    </lineage>
</organism>
<dbReference type="RefSeq" id="WP_167928129.1">
    <property type="nucleotide sequence ID" value="NZ_JAATVY010000027.1"/>
</dbReference>